<dbReference type="InterPro" id="IPR046470">
    <property type="entry name" value="SAM_HAT_C"/>
</dbReference>
<organism evidence="5 6">
    <name type="scientific">Halodesulfovibrio marinisediminis DSM 17456</name>
    <dbReference type="NCBI Taxonomy" id="1121457"/>
    <lineage>
        <taxon>Bacteria</taxon>
        <taxon>Pseudomonadati</taxon>
        <taxon>Thermodesulfobacteriota</taxon>
        <taxon>Desulfovibrionia</taxon>
        <taxon>Desulfovibrionales</taxon>
        <taxon>Desulfovibrionaceae</taxon>
        <taxon>Halodesulfovibrio</taxon>
    </lineage>
</organism>
<protein>
    <submittedName>
        <fullName evidence="5">S-adenosylmethionine hydrolase (SAM-hydroxide adenosyltransferase)</fullName>
    </submittedName>
</protein>
<evidence type="ECO:0000256" key="2">
    <source>
        <dbReference type="ARBA" id="ARBA00024035"/>
    </source>
</evidence>
<name>A0A1N6G0V5_9BACT</name>
<feature type="domain" description="S-adenosyl-l-methionine hydroxide adenosyltransferase C-terminal" evidence="4">
    <location>
        <begin position="218"/>
        <end position="303"/>
    </location>
</feature>
<reference evidence="6" key="1">
    <citation type="submission" date="2016-11" db="EMBL/GenBank/DDBJ databases">
        <authorList>
            <person name="Varghese N."/>
            <person name="Submissions S."/>
        </authorList>
    </citation>
    <scope>NUCLEOTIDE SEQUENCE [LARGE SCALE GENOMIC DNA]</scope>
    <source>
        <strain evidence="6">DSM 17456</strain>
    </source>
</reference>
<dbReference type="PANTHER" id="PTHR35092:SF1">
    <property type="entry name" value="CHLORINASE MJ1651"/>
    <property type="match status" value="1"/>
</dbReference>
<dbReference type="SUPFAM" id="SSF101852">
    <property type="entry name" value="Bacterial fluorinating enzyme, C-terminal domain"/>
    <property type="match status" value="1"/>
</dbReference>
<dbReference type="GO" id="GO:0016787">
    <property type="term" value="F:hydrolase activity"/>
    <property type="evidence" value="ECO:0007669"/>
    <property type="project" value="UniProtKB-KW"/>
</dbReference>
<keyword evidence="5" id="KW-0808">Transferase</keyword>
<dbReference type="AlphaFoldDB" id="A0A1N6G0V5"/>
<dbReference type="Gene3D" id="2.40.30.90">
    <property type="entry name" value="Bacterial fluorinating enzyme like"/>
    <property type="match status" value="1"/>
</dbReference>
<dbReference type="Pfam" id="PF20257">
    <property type="entry name" value="SAM_HAT_C"/>
    <property type="match status" value="1"/>
</dbReference>
<feature type="domain" description="S-adenosyl-l-methionine hydroxide adenosyltransferase N-terminal" evidence="3">
    <location>
        <begin position="6"/>
        <end position="144"/>
    </location>
</feature>
<evidence type="ECO:0000256" key="1">
    <source>
        <dbReference type="ARBA" id="ARBA00022691"/>
    </source>
</evidence>
<dbReference type="Pfam" id="PF01887">
    <property type="entry name" value="SAM_HAT_N"/>
    <property type="match status" value="1"/>
</dbReference>
<keyword evidence="1" id="KW-0949">S-adenosyl-L-methionine</keyword>
<proteinExistence type="inferred from homology"/>
<dbReference type="OrthoDB" id="9792195at2"/>
<evidence type="ECO:0000313" key="5">
    <source>
        <dbReference type="EMBL" id="SIO01148.1"/>
    </source>
</evidence>
<dbReference type="InterPro" id="IPR023227">
    <property type="entry name" value="SAM_OH_AdoTrfase_C_sf"/>
</dbReference>
<dbReference type="InterPro" id="IPR002747">
    <property type="entry name" value="SAM_OH_AdoTrfase"/>
</dbReference>
<dbReference type="InterPro" id="IPR023228">
    <property type="entry name" value="SAM_OH_AdoTrfase_N_sf"/>
</dbReference>
<gene>
    <name evidence="5" type="ORF">SAMN02745161_1619</name>
</gene>
<dbReference type="InterPro" id="IPR046469">
    <property type="entry name" value="SAM_HAT_N"/>
</dbReference>
<evidence type="ECO:0000313" key="6">
    <source>
        <dbReference type="Proteomes" id="UP000184694"/>
    </source>
</evidence>
<dbReference type="PIRSF" id="PIRSF006779">
    <property type="entry name" value="UCP006779"/>
    <property type="match status" value="1"/>
</dbReference>
<dbReference type="GO" id="GO:0016740">
    <property type="term" value="F:transferase activity"/>
    <property type="evidence" value="ECO:0007669"/>
    <property type="project" value="UniProtKB-KW"/>
</dbReference>
<keyword evidence="6" id="KW-1185">Reference proteome</keyword>
<sequence length="312" mass="34792">MSLSFFLLTDFGNTDPYVAQMKGVLNTLAPQHQVFDITHNIAPYNIAQAGFFLDSTIEHLPPYSITVCIVDPGVGTTRDILCMVLDNKTILAPDNGCLSFLHNRYPAAPVYRIMQHNLPLDYTTHSCTFHGRTLFSPLAADIALHIEQMPSYMECIIPAPFSKNSTRDCRVKIFPPQPMKTDSILTPYMKRHGHLLTDSIVMLPDFLAKVDNNIIETHVLHIDSFGNVVLGLPSETWREQIANGGELTLYTQTSRPLKFISAYAELSENQIGIICGSQRYLEIACNMCSAAQFINLKLGEQVKIGLSVTPEM</sequence>
<keyword evidence="5" id="KW-0378">Hydrolase</keyword>
<dbReference type="PANTHER" id="PTHR35092">
    <property type="entry name" value="CHLORINASE MJ1651"/>
    <property type="match status" value="1"/>
</dbReference>
<dbReference type="Gene3D" id="3.40.50.10790">
    <property type="entry name" value="S-adenosyl-l-methionine hydroxide adenosyltransferase, N-terminal"/>
    <property type="match status" value="1"/>
</dbReference>
<dbReference type="EMBL" id="FSRG01000004">
    <property type="protein sequence ID" value="SIO01148.1"/>
    <property type="molecule type" value="Genomic_DNA"/>
</dbReference>
<accession>A0A1N6G0V5</accession>
<comment type="similarity">
    <text evidence="2">Belongs to the SAM hydrolase / SAM-dependent halogenase family.</text>
</comment>
<evidence type="ECO:0000259" key="4">
    <source>
        <dbReference type="Pfam" id="PF20257"/>
    </source>
</evidence>
<dbReference type="STRING" id="1121457.SAMN02745161_1619"/>
<evidence type="ECO:0000259" key="3">
    <source>
        <dbReference type="Pfam" id="PF01887"/>
    </source>
</evidence>
<dbReference type="RefSeq" id="WP_074216414.1">
    <property type="nucleotide sequence ID" value="NZ_FSRG01000004.1"/>
</dbReference>
<dbReference type="SUPFAM" id="SSF102522">
    <property type="entry name" value="Bacterial fluorinating enzyme, N-terminal domain"/>
    <property type="match status" value="1"/>
</dbReference>
<dbReference type="Proteomes" id="UP000184694">
    <property type="component" value="Unassembled WGS sequence"/>
</dbReference>